<sequence length="135" mass="14605">MNKRRVTDVSLPLRRPGTPFPRCVRSPCTRAHPVPDTNLFAARPSDVAKHPVKGFLIKRGVSQPSRAALLCSFAIYWGDIQEAAAVSLDRGVAPGGKCVWYPPTLTPGGGVSSGIKRESVIIRETVNGIVPLYKE</sequence>
<organism evidence="1 2">
    <name type="scientific">Gossypium barbadense</name>
    <name type="common">Sea Island cotton</name>
    <name type="synonym">Hibiscus barbadensis</name>
    <dbReference type="NCBI Taxonomy" id="3634"/>
    <lineage>
        <taxon>Eukaryota</taxon>
        <taxon>Viridiplantae</taxon>
        <taxon>Streptophyta</taxon>
        <taxon>Embryophyta</taxon>
        <taxon>Tracheophyta</taxon>
        <taxon>Spermatophyta</taxon>
        <taxon>Magnoliopsida</taxon>
        <taxon>eudicotyledons</taxon>
        <taxon>Gunneridae</taxon>
        <taxon>Pentapetalae</taxon>
        <taxon>rosids</taxon>
        <taxon>malvids</taxon>
        <taxon>Malvales</taxon>
        <taxon>Malvaceae</taxon>
        <taxon>Malvoideae</taxon>
        <taxon>Gossypium</taxon>
    </lineage>
</organism>
<reference evidence="1 2" key="1">
    <citation type="submission" date="2015-01" db="EMBL/GenBank/DDBJ databases">
        <title>Genome of allotetraploid Gossypium barbadense reveals genomic plasticity and fiber elongation in cotton evolution.</title>
        <authorList>
            <person name="Chen X."/>
            <person name="Liu X."/>
            <person name="Zhao B."/>
            <person name="Zheng H."/>
            <person name="Hu Y."/>
            <person name="Lu G."/>
            <person name="Yang C."/>
            <person name="Chen J."/>
            <person name="Shan C."/>
            <person name="Zhang L."/>
            <person name="Zhou Y."/>
            <person name="Wang L."/>
            <person name="Guo W."/>
            <person name="Bai Y."/>
            <person name="Ruan J."/>
            <person name="Shangguan X."/>
            <person name="Mao Y."/>
            <person name="Jiang J."/>
            <person name="Zhu Y."/>
            <person name="Lei J."/>
            <person name="Kang H."/>
            <person name="Chen S."/>
            <person name="He X."/>
            <person name="Wang R."/>
            <person name="Wang Y."/>
            <person name="Chen J."/>
            <person name="Wang L."/>
            <person name="Yu S."/>
            <person name="Wang B."/>
            <person name="Wei J."/>
            <person name="Song S."/>
            <person name="Lu X."/>
            <person name="Gao Z."/>
            <person name="Gu W."/>
            <person name="Deng X."/>
            <person name="Ma D."/>
            <person name="Wang S."/>
            <person name="Liang W."/>
            <person name="Fang L."/>
            <person name="Cai C."/>
            <person name="Zhu X."/>
            <person name="Zhou B."/>
            <person name="Zhang Y."/>
            <person name="Chen Z."/>
            <person name="Xu S."/>
            <person name="Zhu R."/>
            <person name="Wang S."/>
            <person name="Zhang T."/>
            <person name="Zhao G."/>
        </authorList>
    </citation>
    <scope>NUCLEOTIDE SEQUENCE [LARGE SCALE GENOMIC DNA]</scope>
    <source>
        <strain evidence="2">cv. Xinhai21</strain>
        <tissue evidence="1">Leaf</tissue>
    </source>
</reference>
<dbReference type="AlphaFoldDB" id="A0A2P5X9W7"/>
<name>A0A2P5X9W7_GOSBA</name>
<evidence type="ECO:0000313" key="2">
    <source>
        <dbReference type="Proteomes" id="UP000239757"/>
    </source>
</evidence>
<dbReference type="Proteomes" id="UP000239757">
    <property type="component" value="Unassembled WGS sequence"/>
</dbReference>
<proteinExistence type="predicted"/>
<dbReference type="EMBL" id="KZ665356">
    <property type="protein sequence ID" value="PPS00126.1"/>
    <property type="molecule type" value="Genomic_DNA"/>
</dbReference>
<gene>
    <name evidence="1" type="ORF">GOBAR_AA20538</name>
</gene>
<protein>
    <submittedName>
        <fullName evidence="1">Uncharacterized protein</fullName>
    </submittedName>
</protein>
<accession>A0A2P5X9W7</accession>
<evidence type="ECO:0000313" key="1">
    <source>
        <dbReference type="EMBL" id="PPS00126.1"/>
    </source>
</evidence>